<dbReference type="GO" id="GO:0051301">
    <property type="term" value="P:cell division"/>
    <property type="evidence" value="ECO:0007669"/>
    <property type="project" value="InterPro"/>
</dbReference>
<evidence type="ECO:0000313" key="9">
    <source>
        <dbReference type="EMBL" id="OGG73614.1"/>
    </source>
</evidence>
<keyword evidence="4" id="KW-0436">Ligase</keyword>
<dbReference type="GO" id="GO:0005737">
    <property type="term" value="C:cytoplasm"/>
    <property type="evidence" value="ECO:0007669"/>
    <property type="project" value="UniProtKB-SubCell"/>
</dbReference>
<evidence type="ECO:0000256" key="6">
    <source>
        <dbReference type="ARBA" id="ARBA00022840"/>
    </source>
</evidence>
<dbReference type="SUPFAM" id="SSF51984">
    <property type="entry name" value="MurCD N-terminal domain"/>
    <property type="match status" value="1"/>
</dbReference>
<dbReference type="EMBL" id="MFLU01000016">
    <property type="protein sequence ID" value="OGG73614.1"/>
    <property type="molecule type" value="Genomic_DNA"/>
</dbReference>
<dbReference type="InterPro" id="IPR036565">
    <property type="entry name" value="Mur-like_cat_sf"/>
</dbReference>
<proteinExistence type="predicted"/>
<dbReference type="Gene3D" id="3.40.1190.10">
    <property type="entry name" value="Mur-like, catalytic domain"/>
    <property type="match status" value="1"/>
</dbReference>
<dbReference type="Gene3D" id="3.40.50.720">
    <property type="entry name" value="NAD(P)-binding Rossmann-like Domain"/>
    <property type="match status" value="1"/>
</dbReference>
<dbReference type="SUPFAM" id="SSF53623">
    <property type="entry name" value="MurD-like peptide ligases, catalytic domain"/>
    <property type="match status" value="1"/>
</dbReference>
<dbReference type="SUPFAM" id="SSF53244">
    <property type="entry name" value="MurD-like peptide ligases, peptide-binding domain"/>
    <property type="match status" value="1"/>
</dbReference>
<evidence type="ECO:0000256" key="5">
    <source>
        <dbReference type="ARBA" id="ARBA00022741"/>
    </source>
</evidence>
<evidence type="ECO:0000259" key="7">
    <source>
        <dbReference type="Pfam" id="PF02875"/>
    </source>
</evidence>
<organism evidence="9 10">
    <name type="scientific">Candidatus Kaiserbacteria bacterium RIFCSPLOWO2_01_FULL_50_24</name>
    <dbReference type="NCBI Taxonomy" id="1798507"/>
    <lineage>
        <taxon>Bacteria</taxon>
        <taxon>Candidatus Kaiseribacteriota</taxon>
    </lineage>
</organism>
<dbReference type="Pfam" id="PF21799">
    <property type="entry name" value="MurD-like_N"/>
    <property type="match status" value="1"/>
</dbReference>
<dbReference type="Gene3D" id="3.90.190.20">
    <property type="entry name" value="Mur ligase, C-terminal domain"/>
    <property type="match status" value="1"/>
</dbReference>
<name>A0A1F6EJ00_9BACT</name>
<dbReference type="Pfam" id="PF08245">
    <property type="entry name" value="Mur_ligase_M"/>
    <property type="match status" value="1"/>
</dbReference>
<reference evidence="9 10" key="1">
    <citation type="journal article" date="2016" name="Nat. Commun.">
        <title>Thousands of microbial genomes shed light on interconnected biogeochemical processes in an aquifer system.</title>
        <authorList>
            <person name="Anantharaman K."/>
            <person name="Brown C.T."/>
            <person name="Hug L.A."/>
            <person name="Sharon I."/>
            <person name="Castelle C.J."/>
            <person name="Probst A.J."/>
            <person name="Thomas B.C."/>
            <person name="Singh A."/>
            <person name="Wilkins M.J."/>
            <person name="Karaoz U."/>
            <person name="Brodie E.L."/>
            <person name="Williams K.H."/>
            <person name="Hubbard S.S."/>
            <person name="Banfield J.F."/>
        </authorList>
    </citation>
    <scope>NUCLEOTIDE SEQUENCE [LARGE SCALE GENOMIC DNA]</scope>
</reference>
<dbReference type="Pfam" id="PF02875">
    <property type="entry name" value="Mur_ligase_C"/>
    <property type="match status" value="1"/>
</dbReference>
<dbReference type="STRING" id="1798507.A3A34_02980"/>
<accession>A0A1F6EJ00</accession>
<evidence type="ECO:0000256" key="3">
    <source>
        <dbReference type="ARBA" id="ARBA00022490"/>
    </source>
</evidence>
<comment type="subcellular location">
    <subcellularLocation>
        <location evidence="1">Cytoplasm</location>
    </subcellularLocation>
</comment>
<keyword evidence="3" id="KW-0963">Cytoplasm</keyword>
<dbReference type="GO" id="GO:0005524">
    <property type="term" value="F:ATP binding"/>
    <property type="evidence" value="ECO:0007669"/>
    <property type="project" value="UniProtKB-KW"/>
</dbReference>
<comment type="caution">
    <text evidence="9">The sequence shown here is derived from an EMBL/GenBank/DDBJ whole genome shotgun (WGS) entry which is preliminary data.</text>
</comment>
<protein>
    <recommendedName>
        <fullName evidence="11">UDP-N-acetylmuramoyl-L-alanine--D-glutamate ligase</fullName>
    </recommendedName>
</protein>
<dbReference type="AlphaFoldDB" id="A0A1F6EJ00"/>
<evidence type="ECO:0000313" key="10">
    <source>
        <dbReference type="Proteomes" id="UP000178587"/>
    </source>
</evidence>
<sequence>MDIDKACEMFRNKKITLLGLGLLGRAVGDAEFLGICGAEVLVTDKKNDAELAESVEKLKKYKNISFHLGEHRAEDFTGCDFVVKAAGVPLDSLEVAAARTSGVPVYMSTALFAKSATEEGVTIVGVTGTRGKSTIAHLIHHSLIRANKRTTLGGNVRGKSTLALLSEVRKGDIAVLELDSWQLQGFGDLKISPHISVFTNFLQDHVNYYPTTDVYFADKANIFKFQRPDDALIVGAQAFERVQTAHTPCEPFVPPPIPADWKLKILGEHNRENASLAAAALRALPAPACRTGRGRQGSALTEEEIRAGLESFAGVEGRLQFVRKVKGVKIYNDNNATTPEATIAALRAVGDARQRNVVLIVGGDDKNLDMSELVKEIPKWCSKVVLFKERGTERIRDDVLALELNVLVYEEEGLRACVDKSVAIAESGEIILYSPAFSSFGKYFKNEFDRNDQFLALVKAL</sequence>
<dbReference type="PANTHER" id="PTHR43692">
    <property type="entry name" value="UDP-N-ACETYLMURAMOYLALANINE--D-GLUTAMATE LIGASE"/>
    <property type="match status" value="1"/>
</dbReference>
<feature type="domain" description="Mur ligase central" evidence="8">
    <location>
        <begin position="126"/>
        <end position="236"/>
    </location>
</feature>
<dbReference type="GO" id="GO:0008764">
    <property type="term" value="F:UDP-N-acetylmuramoylalanine-D-glutamate ligase activity"/>
    <property type="evidence" value="ECO:0007669"/>
    <property type="project" value="UniProtKB-EC"/>
</dbReference>
<dbReference type="InterPro" id="IPR036615">
    <property type="entry name" value="Mur_ligase_C_dom_sf"/>
</dbReference>
<keyword evidence="5" id="KW-0547">Nucleotide-binding</keyword>
<evidence type="ECO:0008006" key="11">
    <source>
        <dbReference type="Google" id="ProtNLM"/>
    </source>
</evidence>
<dbReference type="Proteomes" id="UP000178587">
    <property type="component" value="Unassembled WGS sequence"/>
</dbReference>
<dbReference type="InterPro" id="IPR005762">
    <property type="entry name" value="MurD"/>
</dbReference>
<dbReference type="PANTHER" id="PTHR43692:SF1">
    <property type="entry name" value="UDP-N-ACETYLMURAMOYLALANINE--D-GLUTAMATE LIGASE"/>
    <property type="match status" value="1"/>
</dbReference>
<evidence type="ECO:0000256" key="1">
    <source>
        <dbReference type="ARBA" id="ARBA00004496"/>
    </source>
</evidence>
<comment type="pathway">
    <text evidence="2">Cell wall biogenesis; peptidoglycan biosynthesis.</text>
</comment>
<evidence type="ECO:0000256" key="4">
    <source>
        <dbReference type="ARBA" id="ARBA00022598"/>
    </source>
</evidence>
<gene>
    <name evidence="9" type="ORF">A3A34_02980</name>
</gene>
<evidence type="ECO:0000259" key="8">
    <source>
        <dbReference type="Pfam" id="PF08245"/>
    </source>
</evidence>
<dbReference type="GO" id="GO:0008360">
    <property type="term" value="P:regulation of cell shape"/>
    <property type="evidence" value="ECO:0007669"/>
    <property type="project" value="InterPro"/>
</dbReference>
<evidence type="ECO:0000256" key="2">
    <source>
        <dbReference type="ARBA" id="ARBA00004752"/>
    </source>
</evidence>
<dbReference type="InterPro" id="IPR013221">
    <property type="entry name" value="Mur_ligase_cen"/>
</dbReference>
<keyword evidence="6" id="KW-0067">ATP-binding</keyword>
<dbReference type="InterPro" id="IPR004101">
    <property type="entry name" value="Mur_ligase_C"/>
</dbReference>
<feature type="domain" description="Mur ligase C-terminal" evidence="7">
    <location>
        <begin position="317"/>
        <end position="436"/>
    </location>
</feature>